<proteinExistence type="predicted"/>
<name>A0A0N1INX2_PAPMA</name>
<dbReference type="AlphaFoldDB" id="A0A0N1INX2"/>
<keyword evidence="4" id="KW-1185">Reference proteome</keyword>
<dbReference type="SMART" id="SM00020">
    <property type="entry name" value="Tryp_SPc"/>
    <property type="match status" value="1"/>
</dbReference>
<feature type="domain" description="Peptidase S1" evidence="2">
    <location>
        <begin position="84"/>
        <end position="296"/>
    </location>
</feature>
<keyword evidence="3" id="KW-0378">Hydrolase</keyword>
<dbReference type="SUPFAM" id="SSF50494">
    <property type="entry name" value="Trypsin-like serine proteases"/>
    <property type="match status" value="1"/>
</dbReference>
<dbReference type="GO" id="GO:0004252">
    <property type="term" value="F:serine-type endopeptidase activity"/>
    <property type="evidence" value="ECO:0007669"/>
    <property type="project" value="InterPro"/>
</dbReference>
<dbReference type="EMBL" id="KQ460940">
    <property type="protein sequence ID" value="KPJ10645.1"/>
    <property type="molecule type" value="Genomic_DNA"/>
</dbReference>
<dbReference type="Proteomes" id="UP000053240">
    <property type="component" value="Unassembled WGS sequence"/>
</dbReference>
<dbReference type="PANTHER" id="PTHR24260:SF136">
    <property type="entry name" value="GH08193P-RELATED"/>
    <property type="match status" value="1"/>
</dbReference>
<keyword evidence="1" id="KW-0732">Signal</keyword>
<protein>
    <submittedName>
        <fullName evidence="3">Transmembrane protease serine 11D</fullName>
    </submittedName>
</protein>
<evidence type="ECO:0000313" key="4">
    <source>
        <dbReference type="Proteomes" id="UP000053240"/>
    </source>
</evidence>
<dbReference type="GO" id="GO:0006508">
    <property type="term" value="P:proteolysis"/>
    <property type="evidence" value="ECO:0007669"/>
    <property type="project" value="UniProtKB-KW"/>
</dbReference>
<accession>A0A0N1INX2</accession>
<reference evidence="3 4" key="1">
    <citation type="journal article" date="2015" name="Nat. Commun.">
        <title>Outbred genome sequencing and CRISPR/Cas9 gene editing in butterflies.</title>
        <authorList>
            <person name="Li X."/>
            <person name="Fan D."/>
            <person name="Zhang W."/>
            <person name="Liu G."/>
            <person name="Zhang L."/>
            <person name="Zhao L."/>
            <person name="Fang X."/>
            <person name="Chen L."/>
            <person name="Dong Y."/>
            <person name="Chen Y."/>
            <person name="Ding Y."/>
            <person name="Zhao R."/>
            <person name="Feng M."/>
            <person name="Zhu Y."/>
            <person name="Feng Y."/>
            <person name="Jiang X."/>
            <person name="Zhu D."/>
            <person name="Xiang H."/>
            <person name="Feng X."/>
            <person name="Li S."/>
            <person name="Wang J."/>
            <person name="Zhang G."/>
            <person name="Kronforst M.R."/>
            <person name="Wang W."/>
        </authorList>
    </citation>
    <scope>NUCLEOTIDE SEQUENCE [LARGE SCALE GENOMIC DNA]</scope>
    <source>
        <strain evidence="3">Ya'a_city_454_Pm</strain>
        <tissue evidence="3">Whole body</tissue>
    </source>
</reference>
<feature type="chain" id="PRO_5005874189" evidence="1">
    <location>
        <begin position="41"/>
        <end position="307"/>
    </location>
</feature>
<dbReference type="InterPro" id="IPR009003">
    <property type="entry name" value="Peptidase_S1_PA"/>
</dbReference>
<dbReference type="InterPro" id="IPR043504">
    <property type="entry name" value="Peptidase_S1_PA_chymotrypsin"/>
</dbReference>
<gene>
    <name evidence="3" type="ORF">RR48_04590</name>
</gene>
<keyword evidence="3" id="KW-0472">Membrane</keyword>
<sequence length="307" mass="32847">MREASMDGKAPVARGRREKARVARWALAVSLLVLICPASARSLVADDENLSPMGNEYKPCFRERDRRVGVCVHFTQCYKNQSLAYGGNIFKYDVRPGGDVNRGHRTESGLYCGGALVSPRAVLTSAGCVTTVAQESVWARVPASAAPSRNYAVTDKLRHEGYNSGNSKNDFGLMILKDSVEFATSPFSACVSFSPPPAAGCRAVGFGVHEQVVLTPMSLRDGDCPPRNRSIPDLVCAMPAVPAPCDVSPGAPVLCPTGDAQGGLALAGVVRRQCRTGAAHLGNLQPHADWLQLQLRRLGVPAWQYAL</sequence>
<dbReference type="PROSITE" id="PS50240">
    <property type="entry name" value="TRYPSIN_DOM"/>
    <property type="match status" value="1"/>
</dbReference>
<dbReference type="Gene3D" id="2.40.10.10">
    <property type="entry name" value="Trypsin-like serine proteases"/>
    <property type="match status" value="1"/>
</dbReference>
<organism evidence="3 4">
    <name type="scientific">Papilio machaon</name>
    <name type="common">Old World swallowtail butterfly</name>
    <dbReference type="NCBI Taxonomy" id="76193"/>
    <lineage>
        <taxon>Eukaryota</taxon>
        <taxon>Metazoa</taxon>
        <taxon>Ecdysozoa</taxon>
        <taxon>Arthropoda</taxon>
        <taxon>Hexapoda</taxon>
        <taxon>Insecta</taxon>
        <taxon>Pterygota</taxon>
        <taxon>Neoptera</taxon>
        <taxon>Endopterygota</taxon>
        <taxon>Lepidoptera</taxon>
        <taxon>Glossata</taxon>
        <taxon>Ditrysia</taxon>
        <taxon>Papilionoidea</taxon>
        <taxon>Papilionidae</taxon>
        <taxon>Papilioninae</taxon>
        <taxon>Papilio</taxon>
    </lineage>
</organism>
<evidence type="ECO:0000256" key="1">
    <source>
        <dbReference type="SAM" id="SignalP"/>
    </source>
</evidence>
<keyword evidence="3" id="KW-0645">Protease</keyword>
<dbReference type="InterPro" id="IPR001254">
    <property type="entry name" value="Trypsin_dom"/>
</dbReference>
<feature type="signal peptide" evidence="1">
    <location>
        <begin position="1"/>
        <end position="40"/>
    </location>
</feature>
<dbReference type="InterPro" id="IPR051333">
    <property type="entry name" value="CLIP_Serine_Protease"/>
</dbReference>
<dbReference type="Pfam" id="PF00089">
    <property type="entry name" value="Trypsin"/>
    <property type="match status" value="1"/>
</dbReference>
<dbReference type="PANTHER" id="PTHR24260">
    <property type="match status" value="1"/>
</dbReference>
<evidence type="ECO:0000313" key="3">
    <source>
        <dbReference type="EMBL" id="KPJ10645.1"/>
    </source>
</evidence>
<evidence type="ECO:0000259" key="2">
    <source>
        <dbReference type="PROSITE" id="PS50240"/>
    </source>
</evidence>
<dbReference type="InParanoid" id="A0A0N1INX2"/>
<keyword evidence="3" id="KW-0812">Transmembrane</keyword>